<organism evidence="2 3">
    <name type="scientific">Ficedula albicollis</name>
    <name type="common">Collared flycatcher</name>
    <name type="synonym">Muscicapa albicollis</name>
    <dbReference type="NCBI Taxonomy" id="59894"/>
    <lineage>
        <taxon>Eukaryota</taxon>
        <taxon>Metazoa</taxon>
        <taxon>Chordata</taxon>
        <taxon>Craniata</taxon>
        <taxon>Vertebrata</taxon>
        <taxon>Euteleostomi</taxon>
        <taxon>Archelosauria</taxon>
        <taxon>Archosauria</taxon>
        <taxon>Dinosauria</taxon>
        <taxon>Saurischia</taxon>
        <taxon>Theropoda</taxon>
        <taxon>Coelurosauria</taxon>
        <taxon>Aves</taxon>
        <taxon>Neognathae</taxon>
        <taxon>Neoaves</taxon>
        <taxon>Telluraves</taxon>
        <taxon>Australaves</taxon>
        <taxon>Passeriformes</taxon>
        <taxon>Muscicapidae</taxon>
        <taxon>Ficedula</taxon>
    </lineage>
</organism>
<feature type="region of interest" description="Disordered" evidence="1">
    <location>
        <begin position="425"/>
        <end position="459"/>
    </location>
</feature>
<feature type="compositionally biased region" description="Polar residues" evidence="1">
    <location>
        <begin position="684"/>
        <end position="696"/>
    </location>
</feature>
<reference evidence="2" key="1">
    <citation type="submission" date="2025-08" db="UniProtKB">
        <authorList>
            <consortium name="Ensembl"/>
        </authorList>
    </citation>
    <scope>IDENTIFICATION</scope>
</reference>
<feature type="compositionally biased region" description="Low complexity" evidence="1">
    <location>
        <begin position="665"/>
        <end position="675"/>
    </location>
</feature>
<feature type="region of interest" description="Disordered" evidence="1">
    <location>
        <begin position="506"/>
        <end position="538"/>
    </location>
</feature>
<feature type="compositionally biased region" description="Basic and acidic residues" evidence="1">
    <location>
        <begin position="506"/>
        <end position="529"/>
    </location>
</feature>
<feature type="region of interest" description="Disordered" evidence="1">
    <location>
        <begin position="778"/>
        <end position="806"/>
    </location>
</feature>
<evidence type="ECO:0008006" key="4">
    <source>
        <dbReference type="Google" id="ProtNLM"/>
    </source>
</evidence>
<evidence type="ECO:0000313" key="3">
    <source>
        <dbReference type="Proteomes" id="UP000016665"/>
    </source>
</evidence>
<dbReference type="Proteomes" id="UP000016665">
    <property type="component" value="Unplaced"/>
</dbReference>
<feature type="region of interest" description="Disordered" evidence="1">
    <location>
        <begin position="825"/>
        <end position="871"/>
    </location>
</feature>
<accession>A0A803VV84</accession>
<dbReference type="GeneTree" id="ENSGT01140000284214"/>
<feature type="compositionally biased region" description="Low complexity" evidence="1">
    <location>
        <begin position="613"/>
        <end position="630"/>
    </location>
</feature>
<feature type="region of interest" description="Disordered" evidence="1">
    <location>
        <begin position="177"/>
        <end position="410"/>
    </location>
</feature>
<feature type="compositionally biased region" description="Basic and acidic residues" evidence="1">
    <location>
        <begin position="446"/>
        <end position="459"/>
    </location>
</feature>
<feature type="compositionally biased region" description="Low complexity" evidence="1">
    <location>
        <begin position="185"/>
        <end position="208"/>
    </location>
</feature>
<feature type="compositionally biased region" description="Low complexity" evidence="1">
    <location>
        <begin position="282"/>
        <end position="296"/>
    </location>
</feature>
<dbReference type="PANTHER" id="PTHR36912:SF2">
    <property type="entry name" value="ANTIGEN 332, DBL-LIKE PROTEIN"/>
    <property type="match status" value="1"/>
</dbReference>
<evidence type="ECO:0000313" key="2">
    <source>
        <dbReference type="Ensembl" id="ENSFALP00000026640.1"/>
    </source>
</evidence>
<keyword evidence="3" id="KW-1185">Reference proteome</keyword>
<protein>
    <recommendedName>
        <fullName evidence="4">ALMS motif domain-containing protein</fullName>
    </recommendedName>
</protein>
<dbReference type="PANTHER" id="PTHR36912">
    <property type="entry name" value="ANTIGEN 332, DBL-LIKE PROTEIN-RELATED"/>
    <property type="match status" value="1"/>
</dbReference>
<name>A0A803VV84_FICAL</name>
<sequence>MLPPQLGLGWASRDLSELPTLEEGLLSSAEASGAAAPASPLDVQESRFSPCLPLLLSPAAESFLQGSQLDFLPLRAIPDVSGASLDRSEPCQVYLRNLGIEQSPGSILAPFVPQAPLQELEFSPWQLRRLQHPLGTLAQGALLPAFELSQASCDSALSPLSVSLALGSEAAWGLLSPQDLSPQGLSPQDQCPQDQCPQDLSPQDQCPQGLSPQGLSPQDLCAQGLSPQDLSPQALSPQDQCPQGLSPQGLSPQGLSPQDQCPQGLSPQDLSPQDLCAQDQCPSSPQDLSPSSPRLSGEPPGSPGAQLEEVAAPGCPARGAEGSPGCAGAEQELGCPQAGGTGAQEPSSWGALQGWAVGALSAAGTQMESEPGPQSCRVGSESSQGQDRDSLGPGAEQDRDSLLGPGILQDRDSLLAQAEGLTASWSHPALPPASCRDPGSPPPALLRREGDPRGPRLGRDWIPALQRGLWWDGAVTLTTRGVQGGGLGAHPLASLGWGDAAAVGVQHREGPRGRAQEPRTGKSTGRSEPEGSSSVTTDWKQAAPVGLAQGRASSQLGPGPAPGLGLEPLGSVPSGLAAAQGSWSRPGRAPGTRGSEDSSSGDSLSASVRELLGEPQSSQQQGSAPGALQSILPKAGAARTRVGSTVRAARTRVGSRDGAARTWAGSSSSSGDSLSAHVRELLQKPQSSQQQGSVPLQSILPGAGAARTWTGSGSGSGSGAGSGSGSGSSSSSRQSLAARVRELLGAGPPGIDTSQMLRSAEEQERRIRAWVKLKLSQESGPGWGEERQPRMEGAEAELLPRARKPARATDPWLCGLEAAPEYLRKQEQQLEQQLEPFQAPRDRHRQLSRAREPFQPSSPPAAPASPGAEPWGCSLLQELQLEPWNTAELQDLKSLSAAELQDLKLGPRDIAELQDLQLDLKNSAELQLEPRNSAELQLEPRSSAELQLEPRSSAELQLEPRSSAELQLEPRSSAELQLEPRSSAELQLEPRSSAELQLEPRSSAELQLEPRSSAELQLEPRSSAELQLEPRSSAELQLEPRSSAELQLEPRSSAELQLEPRSSAELQLEPRSSAELQLEPRSSAELQLEPRSSAELQLDPKNSAELQLEPRSSAELQLEPRSSAELQLEPRSSAELQLEPRSSAELQLEPRSSAELQLEPRSSAELQLEPRSSAELQLEPRSSAELQLEPRSSAELQLEPRSSAELQLEPRSSAELQLEPRSSAELQLEPRSSAELQLEPRSSAELQLEPRSSAELQLEPRSECRAAWVCEFGVPWVWGCRAAWVWVWGCRVPRVWGCTWGTPVPWQSSVPPLQLLPCVPPMPRGSWASRAPPPPSAPPWCPQHTAPASGRLLGGGGWAQSPGPGCRAVPLARDRPLLPLPALEVLRSLGKDRA</sequence>
<proteinExistence type="predicted"/>
<dbReference type="Ensembl" id="ENSFALT00000026350.1">
    <property type="protein sequence ID" value="ENSFALP00000026640.1"/>
    <property type="gene ID" value="ENSFALG00000025938.1"/>
</dbReference>
<feature type="compositionally biased region" description="Basic and acidic residues" evidence="1">
    <location>
        <begin position="386"/>
        <end position="401"/>
    </location>
</feature>
<reference evidence="2" key="2">
    <citation type="submission" date="2025-09" db="UniProtKB">
        <authorList>
            <consortium name="Ensembl"/>
        </authorList>
    </citation>
    <scope>IDENTIFICATION</scope>
</reference>
<feature type="compositionally biased region" description="Gly residues" evidence="1">
    <location>
        <begin position="712"/>
        <end position="726"/>
    </location>
</feature>
<feature type="region of interest" description="Disordered" evidence="1">
    <location>
        <begin position="931"/>
        <end position="1252"/>
    </location>
</feature>
<feature type="compositionally biased region" description="Low complexity" evidence="1">
    <location>
        <begin position="597"/>
        <end position="607"/>
    </location>
</feature>
<feature type="compositionally biased region" description="Polar residues" evidence="1">
    <location>
        <begin position="225"/>
        <end position="271"/>
    </location>
</feature>
<evidence type="ECO:0000256" key="1">
    <source>
        <dbReference type="SAM" id="MobiDB-lite"/>
    </source>
</evidence>
<feature type="region of interest" description="Disordered" evidence="1">
    <location>
        <begin position="550"/>
        <end position="763"/>
    </location>
</feature>
<feature type="compositionally biased region" description="Basic and acidic residues" evidence="1">
    <location>
        <begin position="784"/>
        <end position="793"/>
    </location>
</feature>